<organism evidence="2 3">
    <name type="scientific">Aquipuribacter hungaricus</name>
    <dbReference type="NCBI Taxonomy" id="545624"/>
    <lineage>
        <taxon>Bacteria</taxon>
        <taxon>Bacillati</taxon>
        <taxon>Actinomycetota</taxon>
        <taxon>Actinomycetes</taxon>
        <taxon>Micrococcales</taxon>
        <taxon>Intrasporangiaceae</taxon>
        <taxon>Aquipuribacter</taxon>
    </lineage>
</organism>
<dbReference type="PANTHER" id="PTHR43610">
    <property type="entry name" value="BLL6696 PROTEIN"/>
    <property type="match status" value="1"/>
</dbReference>
<accession>A0ABV7WHN3</accession>
<dbReference type="RefSeq" id="WP_376983873.1">
    <property type="nucleotide sequence ID" value="NZ_JBHRWW010000003.1"/>
</dbReference>
<dbReference type="Proteomes" id="UP001595685">
    <property type="component" value="Unassembled WGS sequence"/>
</dbReference>
<evidence type="ECO:0000259" key="1">
    <source>
        <dbReference type="Pfam" id="PF13302"/>
    </source>
</evidence>
<sequence length="193" mass="20637">MPEGTELVGPVVTLRRVDAAADAAALFAALDDDRVWEHLAGRPADPAGLEATLRDRADRLGWHQWLVTGTRDGEVLGTSSYLEVSAPDARLEVGATGYCPGVWASDVNPAAKLLLLGHAFEVLGAGRVQLKTDVRNTRSQQAIARLGATSEGVLSRYQRRADGTVRDTAMFSVTAEQWPGVRDGLHARLGAAR</sequence>
<dbReference type="EMBL" id="JBHRWW010000003">
    <property type="protein sequence ID" value="MFC3688051.1"/>
    <property type="molecule type" value="Genomic_DNA"/>
</dbReference>
<keyword evidence="3" id="KW-1185">Reference proteome</keyword>
<keyword evidence="2" id="KW-0808">Transferase</keyword>
<dbReference type="Pfam" id="PF13302">
    <property type="entry name" value="Acetyltransf_3"/>
    <property type="match status" value="1"/>
</dbReference>
<comment type="caution">
    <text evidence="2">The sequence shown here is derived from an EMBL/GenBank/DDBJ whole genome shotgun (WGS) entry which is preliminary data.</text>
</comment>
<feature type="domain" description="N-acetyltransferase" evidence="1">
    <location>
        <begin position="12"/>
        <end position="148"/>
    </location>
</feature>
<name>A0ABV7WHN3_9MICO</name>
<dbReference type="GO" id="GO:0016746">
    <property type="term" value="F:acyltransferase activity"/>
    <property type="evidence" value="ECO:0007669"/>
    <property type="project" value="UniProtKB-KW"/>
</dbReference>
<protein>
    <submittedName>
        <fullName evidence="2">GNAT family N-acetyltransferase</fullName>
        <ecNumber evidence="2">2.3.-.-</ecNumber>
    </submittedName>
</protein>
<dbReference type="EC" id="2.3.-.-" evidence="2"/>
<evidence type="ECO:0000313" key="3">
    <source>
        <dbReference type="Proteomes" id="UP001595685"/>
    </source>
</evidence>
<dbReference type="InterPro" id="IPR016181">
    <property type="entry name" value="Acyl_CoA_acyltransferase"/>
</dbReference>
<reference evidence="3" key="1">
    <citation type="journal article" date="2019" name="Int. J. Syst. Evol. Microbiol.">
        <title>The Global Catalogue of Microorganisms (GCM) 10K type strain sequencing project: providing services to taxonomists for standard genome sequencing and annotation.</title>
        <authorList>
            <consortium name="The Broad Institute Genomics Platform"/>
            <consortium name="The Broad Institute Genome Sequencing Center for Infectious Disease"/>
            <person name="Wu L."/>
            <person name="Ma J."/>
        </authorList>
    </citation>
    <scope>NUCLEOTIDE SEQUENCE [LARGE SCALE GENOMIC DNA]</scope>
    <source>
        <strain evidence="3">NCAIM B.02333</strain>
    </source>
</reference>
<dbReference type="SUPFAM" id="SSF55729">
    <property type="entry name" value="Acyl-CoA N-acyltransferases (Nat)"/>
    <property type="match status" value="1"/>
</dbReference>
<proteinExistence type="predicted"/>
<keyword evidence="2" id="KW-0012">Acyltransferase</keyword>
<dbReference type="Gene3D" id="3.40.630.30">
    <property type="match status" value="1"/>
</dbReference>
<evidence type="ECO:0000313" key="2">
    <source>
        <dbReference type="EMBL" id="MFC3688051.1"/>
    </source>
</evidence>
<dbReference type="PANTHER" id="PTHR43610:SF1">
    <property type="entry name" value="N-ACETYLTRANSFERASE DOMAIN-CONTAINING PROTEIN"/>
    <property type="match status" value="1"/>
</dbReference>
<dbReference type="InterPro" id="IPR000182">
    <property type="entry name" value="GNAT_dom"/>
</dbReference>
<gene>
    <name evidence="2" type="ORF">ACFOLH_06825</name>
</gene>